<dbReference type="GO" id="GO:0003950">
    <property type="term" value="F:NAD+ poly-ADP-ribosyltransferase activity"/>
    <property type="evidence" value="ECO:0007669"/>
    <property type="project" value="TreeGrafter"/>
</dbReference>
<evidence type="ECO:0000256" key="5">
    <source>
        <dbReference type="SAM" id="MobiDB-lite"/>
    </source>
</evidence>
<dbReference type="InterPro" id="IPR018123">
    <property type="entry name" value="WWE-dom_subgr"/>
</dbReference>
<dbReference type="Gene3D" id="3.30.720.50">
    <property type="match status" value="4"/>
</dbReference>
<dbReference type="RefSeq" id="XP_030071055.1">
    <property type="nucleotide sequence ID" value="XM_030215195.1"/>
</dbReference>
<feature type="region of interest" description="Disordered" evidence="5">
    <location>
        <begin position="19"/>
        <end position="56"/>
    </location>
</feature>
<dbReference type="KEGG" id="muo:115478011"/>
<evidence type="ECO:0000259" key="6">
    <source>
        <dbReference type="PROSITE" id="PS50093"/>
    </source>
</evidence>
<dbReference type="InterPro" id="IPR000601">
    <property type="entry name" value="PKD_dom"/>
</dbReference>
<comment type="subcellular location">
    <subcellularLocation>
        <location evidence="1">Nucleus</location>
    </subcellularLocation>
</comment>
<dbReference type="GO" id="GO:0005634">
    <property type="term" value="C:nucleus"/>
    <property type="evidence" value="ECO:0007669"/>
    <property type="project" value="UniProtKB-SubCell"/>
</dbReference>
<dbReference type="GO" id="GO:0016567">
    <property type="term" value="P:protein ubiquitination"/>
    <property type="evidence" value="ECO:0007669"/>
    <property type="project" value="UniProtKB-UniPathway"/>
</dbReference>
<evidence type="ECO:0000313" key="9">
    <source>
        <dbReference type="RefSeq" id="XP_030071055.1"/>
    </source>
</evidence>
<feature type="domain" description="WWE" evidence="7">
    <location>
        <begin position="317"/>
        <end position="405"/>
    </location>
</feature>
<name>A0A6P7Z6K2_9AMPH</name>
<evidence type="ECO:0000313" key="8">
    <source>
        <dbReference type="Proteomes" id="UP000515156"/>
    </source>
</evidence>
<dbReference type="AlphaFoldDB" id="A0A6P7Z6K2"/>
<dbReference type="PANTHER" id="PTHR45740:SF14">
    <property type="entry name" value="NOVEL PROTEIN"/>
    <property type="match status" value="1"/>
</dbReference>
<dbReference type="InterPro" id="IPR051712">
    <property type="entry name" value="ARTD-AVP"/>
</dbReference>
<comment type="similarity">
    <text evidence="4">Belongs to the ARTD/PARP family.</text>
</comment>
<evidence type="ECO:0000256" key="1">
    <source>
        <dbReference type="ARBA" id="ARBA00004123"/>
    </source>
</evidence>
<dbReference type="GO" id="GO:0008270">
    <property type="term" value="F:zinc ion binding"/>
    <property type="evidence" value="ECO:0007669"/>
    <property type="project" value="InterPro"/>
</dbReference>
<keyword evidence="8" id="KW-1185">Reference proteome</keyword>
<reference evidence="9" key="1">
    <citation type="submission" date="2025-08" db="UniProtKB">
        <authorList>
            <consortium name="RefSeq"/>
        </authorList>
    </citation>
    <scope>IDENTIFICATION</scope>
</reference>
<evidence type="ECO:0000259" key="7">
    <source>
        <dbReference type="PROSITE" id="PS50918"/>
    </source>
</evidence>
<dbReference type="GeneID" id="115478011"/>
<dbReference type="PANTHER" id="PTHR45740">
    <property type="entry name" value="POLY [ADP-RIBOSE] POLYMERASE"/>
    <property type="match status" value="1"/>
</dbReference>
<accession>A0A6P7Z6K2</accession>
<dbReference type="SMART" id="SM00678">
    <property type="entry name" value="WWE"/>
    <property type="match status" value="4"/>
</dbReference>
<dbReference type="GO" id="GO:1990404">
    <property type="term" value="F:NAD+-protein mono-ADP-ribosyltransferase activity"/>
    <property type="evidence" value="ECO:0007669"/>
    <property type="project" value="TreeGrafter"/>
</dbReference>
<dbReference type="UniPathway" id="UPA00143"/>
<dbReference type="SUPFAM" id="SSF117839">
    <property type="entry name" value="WWE domain"/>
    <property type="match status" value="4"/>
</dbReference>
<dbReference type="OrthoDB" id="9902565at2759"/>
<dbReference type="PROSITE" id="PS50918">
    <property type="entry name" value="WWE"/>
    <property type="match status" value="4"/>
</dbReference>
<evidence type="ECO:0000256" key="4">
    <source>
        <dbReference type="ARBA" id="ARBA00024347"/>
    </source>
</evidence>
<feature type="domain" description="PKD" evidence="6">
    <location>
        <begin position="61"/>
        <end position="98"/>
    </location>
</feature>
<sequence length="507" mass="58761">MFGRGGMLEMLHAMTRIQNTTLNEQDEETQDYDGDDEEEEEEEEEEGLSLQQSNANKQSKTYQWSIQDGEELLTINNDFVLEAHYTQPGAYGITLTTSKYGKIYLDFDKMIIPGTNLKLLRNAFLPSGQKEDYGWYYCDNRSWYEYGHPNSVNSKASVKSYHIERHYLKGHSSLRFTVGQFSYTIDFNTMTQTNDSTSVQKQIRRRPRFHSALQNPTASVDDGEQRATLKSKYTWQFKGEEDQWMDYQYANARGVRCSVSSADIEQNYQQNPQGSMGFSTGRFTYILDFTRMVQTNQQTETSREIRRIKKAKYEANNVEDGARRATLKSKYNWQFKGEEDQWTDYQYKNARGVKCSVSSADIEQNYQQNPQGSMGFSTGHFAYILDFARMVQTNQQTGTSREIRRIKKAKYAANNALGINDNQQRTPLNSGLIWQFLGEENRWTEYQRQLGCSVTSADIEQSYQSNPQGSMTFSAGPFTYQLDFSAMMQTNQSTKKRRQVQRIQQTL</sequence>
<dbReference type="InterPro" id="IPR037197">
    <property type="entry name" value="WWE_dom_sf"/>
</dbReference>
<organism evidence="8 9">
    <name type="scientific">Microcaecilia unicolor</name>
    <dbReference type="NCBI Taxonomy" id="1415580"/>
    <lineage>
        <taxon>Eukaryota</taxon>
        <taxon>Metazoa</taxon>
        <taxon>Chordata</taxon>
        <taxon>Craniata</taxon>
        <taxon>Vertebrata</taxon>
        <taxon>Euteleostomi</taxon>
        <taxon>Amphibia</taxon>
        <taxon>Gymnophiona</taxon>
        <taxon>Siphonopidae</taxon>
        <taxon>Microcaecilia</taxon>
    </lineage>
</organism>
<comment type="pathway">
    <text evidence="2">Protein modification; protein ubiquitination.</text>
</comment>
<keyword evidence="3" id="KW-0539">Nucleus</keyword>
<dbReference type="Proteomes" id="UP000515156">
    <property type="component" value="Chromosome 9"/>
</dbReference>
<evidence type="ECO:0000256" key="2">
    <source>
        <dbReference type="ARBA" id="ARBA00004906"/>
    </source>
</evidence>
<dbReference type="InterPro" id="IPR004170">
    <property type="entry name" value="WWE_dom"/>
</dbReference>
<dbReference type="Pfam" id="PF02825">
    <property type="entry name" value="WWE"/>
    <property type="match status" value="4"/>
</dbReference>
<gene>
    <name evidence="9" type="primary">LOC115478011</name>
</gene>
<feature type="domain" description="WWE" evidence="7">
    <location>
        <begin position="118"/>
        <end position="205"/>
    </location>
</feature>
<evidence type="ECO:0000256" key="3">
    <source>
        <dbReference type="ARBA" id="ARBA00023242"/>
    </source>
</evidence>
<proteinExistence type="inferred from homology"/>
<feature type="domain" description="WWE" evidence="7">
    <location>
        <begin position="219"/>
        <end position="307"/>
    </location>
</feature>
<feature type="compositionally biased region" description="Acidic residues" evidence="5">
    <location>
        <begin position="24"/>
        <end position="47"/>
    </location>
</feature>
<feature type="domain" description="WWE" evidence="7">
    <location>
        <begin position="420"/>
        <end position="502"/>
    </location>
</feature>
<protein>
    <submittedName>
        <fullName evidence="9">Uncharacterized protein LOC115478011</fullName>
    </submittedName>
</protein>
<dbReference type="PROSITE" id="PS50093">
    <property type="entry name" value="PKD"/>
    <property type="match status" value="1"/>
</dbReference>
<dbReference type="InParanoid" id="A0A6P7Z6K2"/>